<sequence>MGNNLSRKKHNRAVTATHNVVSSSNINHLQKSDIISCATLFNQIFQIRELFHIIVMNGLLSFGDLLQCERVCKLWYQFMNGDGSDDCGMWGDFVHAIQHTAMKKSPFGSLRTGSSQQHEKISKIHVMIMQHLLHRMECRSDYTYLKRFLNINVDENTVGSKSKKPQWVLQRYAAQNDMQYQDAWGCLCNVSKISKFIITTGDKPQQATQRFQLQRICFSKKYYFQYRYYVDSVFQFQNLEHPEQSILCFCRGKEISQPQDNTDTDIVLQTTNNASPAFLNDCHVYNAIILTQFTEQVMKQSENLHGYFDTFLRKYKLQSLTSEEDGGKEEEPVLEESPPIFQRIANDTLCNWLSFMRDLVKHEQRLEYLYFELMRVMFYLCRGNFYDTFSIQFYNELSQLLSNSKDFMDSSESQQNMKTKFDQWYHEEYMDKYFKSVNDFEFDHFKCFAKQTYSCTGSIVLEMSTCLHWYFPYEKMELVFNLQRKDLHVFENVDVICLDPQLDRINFMDYTRPPLCTFVFGN</sequence>
<dbReference type="RefSeq" id="XP_044542002.1">
    <property type="nucleotide sequence ID" value="XM_044688947.1"/>
</dbReference>
<reference evidence="1 2" key="1">
    <citation type="journal article" date="2018" name="BMC Genomics">
        <title>The genome of Naegleria lovaniensis, the basis for a comparative approach to unravel pathogenicity factors of the human pathogenic amoeba N. fowleri.</title>
        <authorList>
            <person name="Liechti N."/>
            <person name="Schurch N."/>
            <person name="Bruggmann R."/>
            <person name="Wittwer M."/>
        </authorList>
    </citation>
    <scope>NUCLEOTIDE SEQUENCE [LARGE SCALE GENOMIC DNA]</scope>
    <source>
        <strain evidence="1 2">ATCC 30569</strain>
    </source>
</reference>
<protein>
    <recommendedName>
        <fullName evidence="3">F-box domain-containing protein</fullName>
    </recommendedName>
</protein>
<dbReference type="Proteomes" id="UP000816034">
    <property type="component" value="Unassembled WGS sequence"/>
</dbReference>
<name>A0AA88G6K4_NAELO</name>
<evidence type="ECO:0008006" key="3">
    <source>
        <dbReference type="Google" id="ProtNLM"/>
    </source>
</evidence>
<evidence type="ECO:0000313" key="1">
    <source>
        <dbReference type="EMBL" id="KAG2372827.1"/>
    </source>
</evidence>
<gene>
    <name evidence="1" type="ORF">C9374_013107</name>
</gene>
<evidence type="ECO:0000313" key="2">
    <source>
        <dbReference type="Proteomes" id="UP000816034"/>
    </source>
</evidence>
<accession>A0AA88G6K4</accession>
<proteinExistence type="predicted"/>
<keyword evidence="2" id="KW-1185">Reference proteome</keyword>
<dbReference type="AlphaFoldDB" id="A0AA88G6K4"/>
<dbReference type="GeneID" id="68105560"/>
<dbReference type="EMBL" id="PYSW02000066">
    <property type="protein sequence ID" value="KAG2372827.1"/>
    <property type="molecule type" value="Genomic_DNA"/>
</dbReference>
<comment type="caution">
    <text evidence="1">The sequence shown here is derived from an EMBL/GenBank/DDBJ whole genome shotgun (WGS) entry which is preliminary data.</text>
</comment>
<organism evidence="1 2">
    <name type="scientific">Naegleria lovaniensis</name>
    <name type="common">Amoeba</name>
    <dbReference type="NCBI Taxonomy" id="51637"/>
    <lineage>
        <taxon>Eukaryota</taxon>
        <taxon>Discoba</taxon>
        <taxon>Heterolobosea</taxon>
        <taxon>Tetramitia</taxon>
        <taxon>Eutetramitia</taxon>
        <taxon>Vahlkampfiidae</taxon>
        <taxon>Naegleria</taxon>
    </lineage>
</organism>